<protein>
    <submittedName>
        <fullName evidence="1">Uncharacterized protein</fullName>
    </submittedName>
</protein>
<dbReference type="Proteomes" id="UP000516384">
    <property type="component" value="Plasmid pPlas1"/>
</dbReference>
<gene>
    <name evidence="1" type="ORF">IAQ67_28780</name>
</gene>
<geneLocation type="plasmid" evidence="1 2">
    <name>pPlas1</name>
</geneLocation>
<dbReference type="RefSeq" id="WP_190299660.1">
    <property type="nucleotide sequence ID" value="NZ_CP061173.1"/>
</dbReference>
<organism evidence="1 2">
    <name type="scientific">Paenibacillus peoriae</name>
    <dbReference type="NCBI Taxonomy" id="59893"/>
    <lineage>
        <taxon>Bacteria</taxon>
        <taxon>Bacillati</taxon>
        <taxon>Bacillota</taxon>
        <taxon>Bacilli</taxon>
        <taxon>Bacillales</taxon>
        <taxon>Paenibacillaceae</taxon>
        <taxon>Paenibacillus</taxon>
    </lineage>
</organism>
<keyword evidence="1" id="KW-0614">Plasmid</keyword>
<dbReference type="AlphaFoldDB" id="A0A7H0YGZ5"/>
<reference evidence="1 2" key="1">
    <citation type="submission" date="2020-09" db="EMBL/GenBank/DDBJ databases">
        <title>Characterization of Paenibacillus peoriae strain ZF390 with broad-spectrum antimicrobial activity as a potential biocontrol agent.</title>
        <authorList>
            <person name="Li L."/>
            <person name="Zhao Y."/>
            <person name="Li B."/>
            <person name="Xie X."/>
        </authorList>
    </citation>
    <scope>NUCLEOTIDE SEQUENCE [LARGE SCALE GENOMIC DNA]</scope>
    <source>
        <strain evidence="1 2">ZF390</strain>
        <plasmid evidence="1 2">pPlas1</plasmid>
    </source>
</reference>
<evidence type="ECO:0000313" key="1">
    <source>
        <dbReference type="EMBL" id="QNR70353.1"/>
    </source>
</evidence>
<sequence>MLKFVKISDKNGKPSKSIGVQYIGGTVFNCQNAEGVKSAPHLIIEHKRWYKAMITSPIQEVRIQEALFGPATVEVYTNNSIYYLESVELEGTAGVDGSN</sequence>
<name>A0A7H0YGZ5_9BACL</name>
<dbReference type="EMBL" id="CP061173">
    <property type="protein sequence ID" value="QNR70353.1"/>
    <property type="molecule type" value="Genomic_DNA"/>
</dbReference>
<evidence type="ECO:0000313" key="2">
    <source>
        <dbReference type="Proteomes" id="UP000516384"/>
    </source>
</evidence>
<proteinExistence type="predicted"/>
<accession>A0A7H0YGZ5</accession>